<dbReference type="Pfam" id="PF13639">
    <property type="entry name" value="zf-RING_2"/>
    <property type="match status" value="1"/>
</dbReference>
<dbReference type="SMART" id="SM00184">
    <property type="entry name" value="RING"/>
    <property type="match status" value="1"/>
</dbReference>
<evidence type="ECO:0000313" key="15">
    <source>
        <dbReference type="Proteomes" id="UP000887226"/>
    </source>
</evidence>
<feature type="domain" description="RING-type" evidence="13">
    <location>
        <begin position="345"/>
        <end position="386"/>
    </location>
</feature>
<name>A0A9P8CD87_9HELO</name>
<gene>
    <name evidence="14" type="ORF">BJ878DRAFT_154254</name>
</gene>
<evidence type="ECO:0000259" key="13">
    <source>
        <dbReference type="PROSITE" id="PS50089"/>
    </source>
</evidence>
<comment type="subcellular location">
    <subcellularLocation>
        <location evidence="1">Membrane</location>
        <topology evidence="1">Single-pass membrane protein</topology>
    </subcellularLocation>
</comment>
<keyword evidence="10 12" id="KW-0472">Membrane</keyword>
<sequence length="426" mass="47375">MGVEQIETVVLLFPNIAWTKSQKVAQLQPDISFAQAVNKGALEILSAGFSSGHDIRGFTYVPDLDTKSYCHKLSESLVPNNVTRLADLPRSDFTLVAVAPWINAECTQEYLASARAYPTRAFLFYLPGNSSSKPPHSKSPVWNLEDQGLWKKTNRFSVYAVASTTGTQLMRQLSLYSGNMTQVPDGHVLAALPGGDSRDYVRLYTYIHINYTVGFQMVLYLTIIAGILISIICTATLVLKLVQRLQRSDLQQRMARGEVDLEALGIKRSSIAQLFIDSLPLYICQGAGWHDISKTVPRVQPLAPVSYLSDEDSDDQATGASWKPSTITPPTIPESTLNISPELHCAICANAFEREGLVRRLPCCHTFHAACIELSLQSSTMCPVCRISVLPYDYHPKITNCLVRRERKFRKLQASSARTWQEQADC</sequence>
<dbReference type="InterPro" id="IPR001841">
    <property type="entry name" value="Znf_RING"/>
</dbReference>
<dbReference type="OrthoDB" id="21204at2759"/>
<dbReference type="GO" id="GO:0016740">
    <property type="term" value="F:transferase activity"/>
    <property type="evidence" value="ECO:0007669"/>
    <property type="project" value="UniProtKB-KW"/>
</dbReference>
<dbReference type="GO" id="GO:0016020">
    <property type="term" value="C:membrane"/>
    <property type="evidence" value="ECO:0007669"/>
    <property type="project" value="UniProtKB-SubCell"/>
</dbReference>
<evidence type="ECO:0000313" key="14">
    <source>
        <dbReference type="EMBL" id="KAG9242788.1"/>
    </source>
</evidence>
<dbReference type="InterPro" id="IPR013083">
    <property type="entry name" value="Znf_RING/FYVE/PHD"/>
</dbReference>
<evidence type="ECO:0000256" key="12">
    <source>
        <dbReference type="SAM" id="Phobius"/>
    </source>
</evidence>
<dbReference type="AlphaFoldDB" id="A0A9P8CD87"/>
<accession>A0A9P8CD87</accession>
<evidence type="ECO:0000256" key="5">
    <source>
        <dbReference type="ARBA" id="ARBA00022723"/>
    </source>
</evidence>
<evidence type="ECO:0000256" key="3">
    <source>
        <dbReference type="ARBA" id="ARBA00022679"/>
    </source>
</evidence>
<reference evidence="14" key="1">
    <citation type="journal article" date="2021" name="IMA Fungus">
        <title>Genomic characterization of three marine fungi, including Emericellopsis atlantica sp. nov. with signatures of a generalist lifestyle and marine biomass degradation.</title>
        <authorList>
            <person name="Hagestad O.C."/>
            <person name="Hou L."/>
            <person name="Andersen J.H."/>
            <person name="Hansen E.H."/>
            <person name="Altermark B."/>
            <person name="Li C."/>
            <person name="Kuhnert E."/>
            <person name="Cox R.J."/>
            <person name="Crous P.W."/>
            <person name="Spatafora J.W."/>
            <person name="Lail K."/>
            <person name="Amirebrahimi M."/>
            <person name="Lipzen A."/>
            <person name="Pangilinan J."/>
            <person name="Andreopoulos W."/>
            <person name="Hayes R.D."/>
            <person name="Ng V."/>
            <person name="Grigoriev I.V."/>
            <person name="Jackson S.A."/>
            <person name="Sutton T.D.S."/>
            <person name="Dobson A.D.W."/>
            <person name="Rama T."/>
        </authorList>
    </citation>
    <scope>NUCLEOTIDE SEQUENCE</scope>
    <source>
        <strain evidence="14">TRa3180A</strain>
    </source>
</reference>
<keyword evidence="9 12" id="KW-1133">Transmembrane helix</keyword>
<dbReference type="GO" id="GO:0008270">
    <property type="term" value="F:zinc ion binding"/>
    <property type="evidence" value="ECO:0007669"/>
    <property type="project" value="UniProtKB-KW"/>
</dbReference>
<keyword evidence="7" id="KW-0833">Ubl conjugation pathway</keyword>
<keyword evidence="6 11" id="KW-0863">Zinc-finger</keyword>
<evidence type="ECO:0000256" key="4">
    <source>
        <dbReference type="ARBA" id="ARBA00022692"/>
    </source>
</evidence>
<dbReference type="EMBL" id="MU254037">
    <property type="protein sequence ID" value="KAG9242788.1"/>
    <property type="molecule type" value="Genomic_DNA"/>
</dbReference>
<proteinExistence type="predicted"/>
<evidence type="ECO:0000256" key="2">
    <source>
        <dbReference type="ARBA" id="ARBA00004906"/>
    </source>
</evidence>
<organism evidence="14 15">
    <name type="scientific">Calycina marina</name>
    <dbReference type="NCBI Taxonomy" id="1763456"/>
    <lineage>
        <taxon>Eukaryota</taxon>
        <taxon>Fungi</taxon>
        <taxon>Dikarya</taxon>
        <taxon>Ascomycota</taxon>
        <taxon>Pezizomycotina</taxon>
        <taxon>Leotiomycetes</taxon>
        <taxon>Helotiales</taxon>
        <taxon>Pezizellaceae</taxon>
        <taxon>Calycina</taxon>
    </lineage>
</organism>
<dbReference type="Proteomes" id="UP000887226">
    <property type="component" value="Unassembled WGS sequence"/>
</dbReference>
<dbReference type="SUPFAM" id="SSF57850">
    <property type="entry name" value="RING/U-box"/>
    <property type="match status" value="1"/>
</dbReference>
<keyword evidence="15" id="KW-1185">Reference proteome</keyword>
<keyword evidence="3" id="KW-0808">Transferase</keyword>
<evidence type="ECO:0000256" key="9">
    <source>
        <dbReference type="ARBA" id="ARBA00022989"/>
    </source>
</evidence>
<keyword evidence="4 12" id="KW-0812">Transmembrane</keyword>
<dbReference type="PANTHER" id="PTHR45768">
    <property type="entry name" value="E3 UBIQUITIN-PROTEIN LIGASE RNF13-LIKE"/>
    <property type="match status" value="1"/>
</dbReference>
<evidence type="ECO:0000256" key="10">
    <source>
        <dbReference type="ARBA" id="ARBA00023136"/>
    </source>
</evidence>
<comment type="caution">
    <text evidence="14">The sequence shown here is derived from an EMBL/GenBank/DDBJ whole genome shotgun (WGS) entry which is preliminary data.</text>
</comment>
<keyword evidence="8" id="KW-0862">Zinc</keyword>
<protein>
    <recommendedName>
        <fullName evidence="13">RING-type domain-containing protein</fullName>
    </recommendedName>
</protein>
<evidence type="ECO:0000256" key="11">
    <source>
        <dbReference type="PROSITE-ProRule" id="PRU00175"/>
    </source>
</evidence>
<dbReference type="PROSITE" id="PS50089">
    <property type="entry name" value="ZF_RING_2"/>
    <property type="match status" value="1"/>
</dbReference>
<feature type="transmembrane region" description="Helical" evidence="12">
    <location>
        <begin position="217"/>
        <end position="239"/>
    </location>
</feature>
<evidence type="ECO:0000256" key="7">
    <source>
        <dbReference type="ARBA" id="ARBA00022786"/>
    </source>
</evidence>
<evidence type="ECO:0000256" key="6">
    <source>
        <dbReference type="ARBA" id="ARBA00022771"/>
    </source>
</evidence>
<dbReference type="PANTHER" id="PTHR45768:SF16">
    <property type="entry name" value="E3 UBIQUITIN-PROTEIN LIGASE ATL4"/>
    <property type="match status" value="1"/>
</dbReference>
<comment type="pathway">
    <text evidence="2">Protein modification; protein ubiquitination.</text>
</comment>
<keyword evidence="5" id="KW-0479">Metal-binding</keyword>
<evidence type="ECO:0000256" key="1">
    <source>
        <dbReference type="ARBA" id="ARBA00004167"/>
    </source>
</evidence>
<evidence type="ECO:0000256" key="8">
    <source>
        <dbReference type="ARBA" id="ARBA00022833"/>
    </source>
</evidence>
<dbReference type="Gene3D" id="3.30.40.10">
    <property type="entry name" value="Zinc/RING finger domain, C3HC4 (zinc finger)"/>
    <property type="match status" value="1"/>
</dbReference>